<keyword evidence="9 10" id="KW-0472">Membrane</keyword>
<organism evidence="13 14">
    <name type="scientific">Alcanivorax sediminis</name>
    <dbReference type="NCBI Taxonomy" id="2663008"/>
    <lineage>
        <taxon>Bacteria</taxon>
        <taxon>Pseudomonadati</taxon>
        <taxon>Pseudomonadota</taxon>
        <taxon>Gammaproteobacteria</taxon>
        <taxon>Oceanospirillales</taxon>
        <taxon>Alcanivoracaceae</taxon>
        <taxon>Alcanivorax</taxon>
    </lineage>
</organism>
<comment type="subcellular location">
    <subcellularLocation>
        <location evidence="11">Cell inner membrane</location>
        <topology evidence="11">Multi-pass membrane protein</topology>
    </subcellularLocation>
    <subcellularLocation>
        <location evidence="2 10">Cell membrane</location>
        <topology evidence="2 10">Multi-pass membrane protein</topology>
    </subcellularLocation>
</comment>
<dbReference type="AlphaFoldDB" id="A0A6N7M047"/>
<keyword evidence="8 10" id="KW-1133">Transmembrane helix</keyword>
<keyword evidence="5" id="KW-1003">Cell membrane</keyword>
<protein>
    <recommendedName>
        <fullName evidence="11">Molybdenum transport system permease</fullName>
    </recommendedName>
</protein>
<dbReference type="PANTHER" id="PTHR30183:SF8">
    <property type="entry name" value="MOLYBDENUM TRANSPORT SYSTEM PERMEASE"/>
    <property type="match status" value="1"/>
</dbReference>
<dbReference type="Gene3D" id="1.10.3720.10">
    <property type="entry name" value="MetI-like"/>
    <property type="match status" value="1"/>
</dbReference>
<comment type="function">
    <text evidence="1 11">Part of the binding-protein-dependent transport system for molybdenum; probably responsible for the translocation of the substrate across the membrane.</text>
</comment>
<proteinExistence type="inferred from homology"/>
<evidence type="ECO:0000256" key="3">
    <source>
        <dbReference type="ARBA" id="ARBA00007069"/>
    </source>
</evidence>
<gene>
    <name evidence="13" type="primary">modB</name>
    <name evidence="13" type="ORF">GFN93_11465</name>
</gene>
<dbReference type="Proteomes" id="UP000469421">
    <property type="component" value="Unassembled WGS sequence"/>
</dbReference>
<dbReference type="NCBIfam" id="TIGR02141">
    <property type="entry name" value="modB_ABC"/>
    <property type="match status" value="1"/>
</dbReference>
<feature type="transmembrane region" description="Helical" evidence="10">
    <location>
        <begin position="196"/>
        <end position="215"/>
    </location>
</feature>
<dbReference type="GO" id="GO:0005886">
    <property type="term" value="C:plasma membrane"/>
    <property type="evidence" value="ECO:0007669"/>
    <property type="project" value="UniProtKB-SubCell"/>
</dbReference>
<dbReference type="SUPFAM" id="SSF161098">
    <property type="entry name" value="MetI-like"/>
    <property type="match status" value="1"/>
</dbReference>
<dbReference type="InterPro" id="IPR000515">
    <property type="entry name" value="MetI-like"/>
</dbReference>
<feature type="transmembrane region" description="Helical" evidence="10">
    <location>
        <begin position="12"/>
        <end position="36"/>
    </location>
</feature>
<evidence type="ECO:0000256" key="8">
    <source>
        <dbReference type="ARBA" id="ARBA00022989"/>
    </source>
</evidence>
<dbReference type="PANTHER" id="PTHR30183">
    <property type="entry name" value="MOLYBDENUM TRANSPORT SYSTEM PERMEASE PROTEIN MODB"/>
    <property type="match status" value="1"/>
</dbReference>
<sequence length="227" mass="24327">MLSNGDWLALWVSIQLALTTVVVLLVLCTPLAWVLARRRWPGQALVEAVLALPLVLPPSVLGFYLLLLLGPDGPGGWLAGLSGLRSLAFSFPGLVIGSVIYSLPFVLQPLKNAFASLDEDQLAMASVCGAGPRDRFISVVLPQARLGYLSAAMLGFAHTLGEFGVVLMIGGSLPGETRVASVALYEHVEAGDYANAHRLALVLLVVSVVMLWALFRWQRRRASGGWL</sequence>
<feature type="transmembrane region" description="Helical" evidence="10">
    <location>
        <begin position="146"/>
        <end position="169"/>
    </location>
</feature>
<dbReference type="CDD" id="cd06261">
    <property type="entry name" value="TM_PBP2"/>
    <property type="match status" value="1"/>
</dbReference>
<comment type="caution">
    <text evidence="13">The sequence shown here is derived from an EMBL/GenBank/DDBJ whole genome shotgun (WGS) entry which is preliminary data.</text>
</comment>
<keyword evidence="6 11" id="KW-0500">Molybdenum</keyword>
<evidence type="ECO:0000256" key="5">
    <source>
        <dbReference type="ARBA" id="ARBA00022475"/>
    </source>
</evidence>
<dbReference type="Pfam" id="PF00528">
    <property type="entry name" value="BPD_transp_1"/>
    <property type="match status" value="1"/>
</dbReference>
<comment type="similarity">
    <text evidence="3 11">Belongs to the binding-protein-dependent transport system permease family. CysTW subfamily.</text>
</comment>
<evidence type="ECO:0000256" key="4">
    <source>
        <dbReference type="ARBA" id="ARBA00022448"/>
    </source>
</evidence>
<name>A0A6N7M047_9GAMM</name>
<evidence type="ECO:0000256" key="9">
    <source>
        <dbReference type="ARBA" id="ARBA00023136"/>
    </source>
</evidence>
<keyword evidence="4 10" id="KW-0813">Transport</keyword>
<keyword evidence="7 10" id="KW-0812">Transmembrane</keyword>
<evidence type="ECO:0000256" key="2">
    <source>
        <dbReference type="ARBA" id="ARBA00004651"/>
    </source>
</evidence>
<feature type="transmembrane region" description="Helical" evidence="10">
    <location>
        <begin position="87"/>
        <end position="107"/>
    </location>
</feature>
<dbReference type="GO" id="GO:0015098">
    <property type="term" value="F:molybdate ion transmembrane transporter activity"/>
    <property type="evidence" value="ECO:0007669"/>
    <property type="project" value="UniProtKB-UniRule"/>
</dbReference>
<accession>A0A6N7M047</accession>
<dbReference type="RefSeq" id="WP_153501971.1">
    <property type="nucleotide sequence ID" value="NZ_JBMZXE010000220.1"/>
</dbReference>
<reference evidence="13 14" key="1">
    <citation type="submission" date="2019-10" db="EMBL/GenBank/DDBJ databases">
        <title>Alcanivorax sp.PA15-N-34 draft genome sequence.</title>
        <authorList>
            <person name="Liao X."/>
            <person name="Shao Z."/>
        </authorList>
    </citation>
    <scope>NUCLEOTIDE SEQUENCE [LARGE SCALE GENOMIC DNA]</scope>
    <source>
        <strain evidence="13 14">PA15-N-34</strain>
    </source>
</reference>
<dbReference type="PROSITE" id="PS50928">
    <property type="entry name" value="ABC_TM1"/>
    <property type="match status" value="1"/>
</dbReference>
<keyword evidence="11" id="KW-0997">Cell inner membrane</keyword>
<evidence type="ECO:0000313" key="13">
    <source>
        <dbReference type="EMBL" id="MQX53871.1"/>
    </source>
</evidence>
<evidence type="ECO:0000259" key="12">
    <source>
        <dbReference type="PROSITE" id="PS50928"/>
    </source>
</evidence>
<feature type="domain" description="ABC transmembrane type-1" evidence="12">
    <location>
        <begin position="10"/>
        <end position="214"/>
    </location>
</feature>
<evidence type="ECO:0000256" key="1">
    <source>
        <dbReference type="ARBA" id="ARBA00002949"/>
    </source>
</evidence>
<dbReference type="EMBL" id="WIRE01000001">
    <property type="protein sequence ID" value="MQX53871.1"/>
    <property type="molecule type" value="Genomic_DNA"/>
</dbReference>
<evidence type="ECO:0000256" key="11">
    <source>
        <dbReference type="RuleBase" id="RU365097"/>
    </source>
</evidence>
<evidence type="ECO:0000313" key="14">
    <source>
        <dbReference type="Proteomes" id="UP000469421"/>
    </source>
</evidence>
<keyword evidence="14" id="KW-1185">Reference proteome</keyword>
<dbReference type="InterPro" id="IPR035906">
    <property type="entry name" value="MetI-like_sf"/>
</dbReference>
<evidence type="ECO:0000256" key="6">
    <source>
        <dbReference type="ARBA" id="ARBA00022505"/>
    </source>
</evidence>
<dbReference type="InterPro" id="IPR011867">
    <property type="entry name" value="ModB_ABC"/>
</dbReference>
<evidence type="ECO:0000256" key="7">
    <source>
        <dbReference type="ARBA" id="ARBA00022692"/>
    </source>
</evidence>
<feature type="transmembrane region" description="Helical" evidence="10">
    <location>
        <begin position="48"/>
        <end position="67"/>
    </location>
</feature>
<evidence type="ECO:0000256" key="10">
    <source>
        <dbReference type="RuleBase" id="RU363032"/>
    </source>
</evidence>